<dbReference type="Pfam" id="PF00582">
    <property type="entry name" value="Usp"/>
    <property type="match status" value="1"/>
</dbReference>
<reference evidence="3 4" key="1">
    <citation type="submission" date="2017-08" db="EMBL/GenBank/DDBJ databases">
        <title>Multipartite genome sequences of Sinorhizobium species nodulating soybeans.</title>
        <authorList>
            <person name="Tian C.F."/>
        </authorList>
    </citation>
    <scope>NUCLEOTIDE SEQUENCE [LARGE SCALE GENOMIC DNA]</scope>
    <source>
        <strain evidence="3 4">CCBAU 05684</strain>
        <plasmid evidence="4">psj05684b</plasmid>
    </source>
</reference>
<dbReference type="Proteomes" id="UP000217211">
    <property type="component" value="Plasmid pSJ05684b"/>
</dbReference>
<evidence type="ECO:0000256" key="1">
    <source>
        <dbReference type="ARBA" id="ARBA00008791"/>
    </source>
</evidence>
<dbReference type="PANTHER" id="PTHR46268:SF15">
    <property type="entry name" value="UNIVERSAL STRESS PROTEIN HP_0031"/>
    <property type="match status" value="1"/>
</dbReference>
<dbReference type="AlphaFoldDB" id="A0A249PI08"/>
<dbReference type="Gene3D" id="3.40.50.12370">
    <property type="match status" value="1"/>
</dbReference>
<dbReference type="CDD" id="cd00293">
    <property type="entry name" value="USP-like"/>
    <property type="match status" value="1"/>
</dbReference>
<geneLocation type="plasmid" evidence="4">
    <name>psj05684b</name>
</geneLocation>
<evidence type="ECO:0000259" key="2">
    <source>
        <dbReference type="Pfam" id="PF00582"/>
    </source>
</evidence>
<evidence type="ECO:0000313" key="4">
    <source>
        <dbReference type="Proteomes" id="UP000217211"/>
    </source>
</evidence>
<dbReference type="eggNOG" id="COG0589">
    <property type="taxonomic scope" value="Bacteria"/>
</dbReference>
<comment type="similarity">
    <text evidence="1">Belongs to the universal stress protein A family.</text>
</comment>
<dbReference type="PANTHER" id="PTHR46268">
    <property type="entry name" value="STRESS RESPONSE PROTEIN NHAX"/>
    <property type="match status" value="1"/>
</dbReference>
<name>A0A249PI08_9HYPH</name>
<dbReference type="InterPro" id="IPR006016">
    <property type="entry name" value="UspA"/>
</dbReference>
<keyword evidence="4" id="KW-1185">Reference proteome</keyword>
<sequence>MMTYKTILSVIGVDNFEDDLQAAADICTATGAHLTALVVKLAAPPPLGDYAATMSIAWFEERERDLSDLRRGVERAKTVLSTTGVSFQVDSIYSEFAWAENEIGERARYADLTLIGSGLAADPELRARTVNGALFSSARPVLLVPKGRRATMIPKTVLLAWNSHIEAARAVGQAVGLMSAADLVHVTMVDPEDSPTKSGEEPGADIAAYLARHGVKVTVDRLPSSGHRVEEVINRHAHSIGADLIVMGAYGHSRMRERIFGGVTRSMIDTAAAPVLMVH</sequence>
<accession>A0A249PI08</accession>
<proteinExistence type="inferred from homology"/>
<gene>
    <name evidence="3" type="ORF">SJ05684_b45910</name>
</gene>
<feature type="domain" description="UspA" evidence="2">
    <location>
        <begin position="156"/>
        <end position="279"/>
    </location>
</feature>
<evidence type="ECO:0000313" key="3">
    <source>
        <dbReference type="EMBL" id="ASY65573.1"/>
    </source>
</evidence>
<dbReference type="InterPro" id="IPR006015">
    <property type="entry name" value="Universal_stress_UspA"/>
</dbReference>
<dbReference type="KEGG" id="esj:SJ05684_b45910"/>
<dbReference type="STRING" id="716928.GCA_000261485_02201"/>
<organism evidence="3 4">
    <name type="scientific">Sinorhizobium sojae CCBAU 05684</name>
    <dbReference type="NCBI Taxonomy" id="716928"/>
    <lineage>
        <taxon>Bacteria</taxon>
        <taxon>Pseudomonadati</taxon>
        <taxon>Pseudomonadota</taxon>
        <taxon>Alphaproteobacteria</taxon>
        <taxon>Hyphomicrobiales</taxon>
        <taxon>Rhizobiaceae</taxon>
        <taxon>Sinorhizobium/Ensifer group</taxon>
        <taxon>Sinorhizobium</taxon>
    </lineage>
</organism>
<dbReference type="SUPFAM" id="SSF52402">
    <property type="entry name" value="Adenine nucleotide alpha hydrolases-like"/>
    <property type="match status" value="1"/>
</dbReference>
<keyword evidence="3" id="KW-0614">Plasmid</keyword>
<dbReference type="EMBL" id="CP023068">
    <property type="protein sequence ID" value="ASY65573.1"/>
    <property type="molecule type" value="Genomic_DNA"/>
</dbReference>
<protein>
    <submittedName>
        <fullName evidence="3">Universal stress protein UspA-related nucleotide-binding protein</fullName>
    </submittedName>
</protein>
<dbReference type="PRINTS" id="PR01438">
    <property type="entry name" value="UNVRSLSTRESS"/>
</dbReference>